<feature type="region of interest" description="Disordered" evidence="1">
    <location>
        <begin position="402"/>
        <end position="441"/>
    </location>
</feature>
<keyword evidence="3" id="KW-1185">Reference proteome</keyword>
<reference evidence="2 3" key="1">
    <citation type="journal article" date="2015" name="Sci. Rep.">
        <title>Genome of the facultative scuticociliatosis pathogen Pseudocohnilembus persalinus provides insight into its virulence through horizontal gene transfer.</title>
        <authorList>
            <person name="Xiong J."/>
            <person name="Wang G."/>
            <person name="Cheng J."/>
            <person name="Tian M."/>
            <person name="Pan X."/>
            <person name="Warren A."/>
            <person name="Jiang C."/>
            <person name="Yuan D."/>
            <person name="Miao W."/>
        </authorList>
    </citation>
    <scope>NUCLEOTIDE SEQUENCE [LARGE SCALE GENOMIC DNA]</scope>
    <source>
        <strain evidence="2">36N120E</strain>
    </source>
</reference>
<dbReference type="InParanoid" id="A0A0V0R0M7"/>
<evidence type="ECO:0000313" key="3">
    <source>
        <dbReference type="Proteomes" id="UP000054937"/>
    </source>
</evidence>
<evidence type="ECO:0000313" key="2">
    <source>
        <dbReference type="EMBL" id="KRX08068.1"/>
    </source>
</evidence>
<name>A0A0V0R0M7_PSEPJ</name>
<sequence length="441" mass="53766">MQQNQQQNWLNALCNIFDQSILDEKSKSFFDIEKNFEPPQPVKTITEKSYLDKIFKKIQGSQRINIQKLLLFFEDQKKRTFFKYLRDLEVDIFLAGSGAYYFTLEEKSSNWKPGDLDVFFVFKLLNQQNLKDDLQFNYEFDHLKHDFVRNITNHEFFDQAEKVDETNYFSNYKVETYKYKDQTLNQFFKIQLCFLNQFQIDFKELYTRISLEKVEIYHKNDFVLTTTHQDSINQKQKERIQKYINRGFTIIPNQSVKNTIYSIYAMKKFFEQKNEFFKNKQQRIKHEIGFFQQVFHQGNYLQLIEINQFKELDDLYKRYEQFMSLDYGYQKNILIKLKILEENNPDQEPNNLKQQINIYINFLKNCLENNKKQQFIDLSKQVKLKQKDLDYLSSFFPIIESQQKKQQQQNNDLQQNEKQEEGDEQKEQNNEEQKSQQHHDY</sequence>
<feature type="compositionally biased region" description="Basic and acidic residues" evidence="1">
    <location>
        <begin position="415"/>
        <end position="441"/>
    </location>
</feature>
<feature type="compositionally biased region" description="Low complexity" evidence="1">
    <location>
        <begin position="404"/>
        <end position="414"/>
    </location>
</feature>
<accession>A0A0V0R0M7</accession>
<protein>
    <submittedName>
        <fullName evidence="2">Uncharacterized protein</fullName>
    </submittedName>
</protein>
<organism evidence="2 3">
    <name type="scientific">Pseudocohnilembus persalinus</name>
    <name type="common">Ciliate</name>
    <dbReference type="NCBI Taxonomy" id="266149"/>
    <lineage>
        <taxon>Eukaryota</taxon>
        <taxon>Sar</taxon>
        <taxon>Alveolata</taxon>
        <taxon>Ciliophora</taxon>
        <taxon>Intramacronucleata</taxon>
        <taxon>Oligohymenophorea</taxon>
        <taxon>Scuticociliatia</taxon>
        <taxon>Philasterida</taxon>
        <taxon>Pseudocohnilembidae</taxon>
        <taxon>Pseudocohnilembus</taxon>
    </lineage>
</organism>
<evidence type="ECO:0000256" key="1">
    <source>
        <dbReference type="SAM" id="MobiDB-lite"/>
    </source>
</evidence>
<comment type="caution">
    <text evidence="2">The sequence shown here is derived from an EMBL/GenBank/DDBJ whole genome shotgun (WGS) entry which is preliminary data.</text>
</comment>
<gene>
    <name evidence="2" type="ORF">PPERSA_02200</name>
</gene>
<dbReference type="Proteomes" id="UP000054937">
    <property type="component" value="Unassembled WGS sequence"/>
</dbReference>
<dbReference type="AlphaFoldDB" id="A0A0V0R0M7"/>
<proteinExistence type="predicted"/>
<dbReference type="EMBL" id="LDAU01000075">
    <property type="protein sequence ID" value="KRX08068.1"/>
    <property type="molecule type" value="Genomic_DNA"/>
</dbReference>